<evidence type="ECO:0000313" key="4">
    <source>
        <dbReference type="Proteomes" id="UP000242715"/>
    </source>
</evidence>
<sequence length="559" mass="64439">MSSKETIHKAKMAVARWFFDANIPFNAIKSPYFQDGADAIAAIGPGFKVPTFHDIQVNLLGYCKRECSLLIESYRSKWAKNGCTIMADGWSDQKQRTLINFLVYCPQGMVFVKSIDASDVVKDAATLCNMFTEVIEWVGHENIVHDICNLPHVAELASKASKVTVFVYNHMIFLSWLRKREGWKEIVRPGLTRFATTFITLKSMYDHKHDLQALMVDKHFTTHKLAKSVAGKTVSAIILDSKFWDDCFKIAKLMAPIIKLLRIVDGDEVPSMGYVYEGMRRAKNAIKEMFKKKKAAYEPYTNIIKARWDKHLKRNLHAASYFFNPAFLYGDNFDDKSRVMEALIQLIEIKSFCPNMTKALQEIQVYHDRKDSFNRMSAIKVMKTIQPAEWWKVYGGSAPILQKLAIRLLSQTSSSSGCERNWSVFERIHTKRRNRLEHQRLKDLVYVAYNLRLQNRGKPRKICYDPIDYESIDNIDFWVVEEEAPPELDIHEIENLLYHDNAIPIVEDSLRNNQGNEDFDTMEFQVEEDNGVEGDDDGSDGEDFVIPNVIIDYAADYNV</sequence>
<dbReference type="Proteomes" id="UP000242715">
    <property type="component" value="Unassembled WGS sequence"/>
</dbReference>
<dbReference type="InterPro" id="IPR007021">
    <property type="entry name" value="DUF659"/>
</dbReference>
<protein>
    <recommendedName>
        <fullName evidence="5">DUF659 domain-containing protein</fullName>
    </recommendedName>
</protein>
<keyword evidence="4" id="KW-1185">Reference proteome</keyword>
<evidence type="ECO:0008006" key="5">
    <source>
        <dbReference type="Google" id="ProtNLM"/>
    </source>
</evidence>
<accession>A0A2Z6P912</accession>
<reference evidence="4" key="1">
    <citation type="journal article" date="2017" name="Front. Plant Sci.">
        <title>Climate Clever Clovers: New Paradigm to Reduce the Environmental Footprint of Ruminants by Breeding Low Methanogenic Forages Utilizing Haplotype Variation.</title>
        <authorList>
            <person name="Kaur P."/>
            <person name="Appels R."/>
            <person name="Bayer P.E."/>
            <person name="Keeble-Gagnere G."/>
            <person name="Wang J."/>
            <person name="Hirakawa H."/>
            <person name="Shirasawa K."/>
            <person name="Vercoe P."/>
            <person name="Stefanova K."/>
            <person name="Durmic Z."/>
            <person name="Nichols P."/>
            <person name="Revell C."/>
            <person name="Isobe S.N."/>
            <person name="Edwards D."/>
            <person name="Erskine W."/>
        </authorList>
    </citation>
    <scope>NUCLEOTIDE SEQUENCE [LARGE SCALE GENOMIC DNA]</scope>
    <source>
        <strain evidence="4">cv. Daliak</strain>
    </source>
</reference>
<dbReference type="EMBL" id="DF975140">
    <property type="protein sequence ID" value="GAU51453.1"/>
    <property type="molecule type" value="Genomic_DNA"/>
</dbReference>
<dbReference type="Pfam" id="PF05699">
    <property type="entry name" value="Dimer_Tnp_hAT"/>
    <property type="match status" value="1"/>
</dbReference>
<organism evidence="3 4">
    <name type="scientific">Trifolium subterraneum</name>
    <name type="common">Subterranean clover</name>
    <dbReference type="NCBI Taxonomy" id="3900"/>
    <lineage>
        <taxon>Eukaryota</taxon>
        <taxon>Viridiplantae</taxon>
        <taxon>Streptophyta</taxon>
        <taxon>Embryophyta</taxon>
        <taxon>Tracheophyta</taxon>
        <taxon>Spermatophyta</taxon>
        <taxon>Magnoliopsida</taxon>
        <taxon>eudicotyledons</taxon>
        <taxon>Gunneridae</taxon>
        <taxon>Pentapetalae</taxon>
        <taxon>rosids</taxon>
        <taxon>fabids</taxon>
        <taxon>Fabales</taxon>
        <taxon>Fabaceae</taxon>
        <taxon>Papilionoideae</taxon>
        <taxon>50 kb inversion clade</taxon>
        <taxon>NPAAA clade</taxon>
        <taxon>Hologalegina</taxon>
        <taxon>IRL clade</taxon>
        <taxon>Trifolieae</taxon>
        <taxon>Trifolium</taxon>
    </lineage>
</organism>
<dbReference type="AlphaFoldDB" id="A0A2Z6P912"/>
<evidence type="ECO:0000313" key="3">
    <source>
        <dbReference type="EMBL" id="GAU51453.1"/>
    </source>
</evidence>
<evidence type="ECO:0000259" key="2">
    <source>
        <dbReference type="Pfam" id="PF05699"/>
    </source>
</evidence>
<gene>
    <name evidence="3" type="ORF">TSUD_413500</name>
</gene>
<feature type="domain" description="HAT C-terminal dimerisation" evidence="2">
    <location>
        <begin position="375"/>
        <end position="451"/>
    </location>
</feature>
<dbReference type="PANTHER" id="PTHR32166:SF121">
    <property type="entry name" value="DUF659 DOMAIN-CONTAINING PROTEIN"/>
    <property type="match status" value="1"/>
</dbReference>
<dbReference type="Pfam" id="PF04937">
    <property type="entry name" value="DUF659"/>
    <property type="match status" value="1"/>
</dbReference>
<feature type="domain" description="DUF659" evidence="1">
    <location>
        <begin position="50"/>
        <end position="149"/>
    </location>
</feature>
<dbReference type="SUPFAM" id="SSF53098">
    <property type="entry name" value="Ribonuclease H-like"/>
    <property type="match status" value="1"/>
</dbReference>
<name>A0A2Z6P912_TRISU</name>
<dbReference type="InterPro" id="IPR008906">
    <property type="entry name" value="HATC_C_dom"/>
</dbReference>
<proteinExistence type="predicted"/>
<evidence type="ECO:0000259" key="1">
    <source>
        <dbReference type="Pfam" id="PF04937"/>
    </source>
</evidence>
<dbReference type="GO" id="GO:0046983">
    <property type="term" value="F:protein dimerization activity"/>
    <property type="evidence" value="ECO:0007669"/>
    <property type="project" value="InterPro"/>
</dbReference>
<dbReference type="InterPro" id="IPR012337">
    <property type="entry name" value="RNaseH-like_sf"/>
</dbReference>
<dbReference type="PANTHER" id="PTHR32166">
    <property type="entry name" value="OSJNBA0013A04.12 PROTEIN"/>
    <property type="match status" value="1"/>
</dbReference>
<dbReference type="OrthoDB" id="1429277at2759"/>